<name>A0A026W5B1_OOCBI</name>
<evidence type="ECO:0000259" key="2">
    <source>
        <dbReference type="PROSITE" id="PS50157"/>
    </source>
</evidence>
<dbReference type="AlphaFoldDB" id="A0A026W5B1"/>
<dbReference type="PROSITE" id="PS50157">
    <property type="entry name" value="ZINC_FINGER_C2H2_2"/>
    <property type="match status" value="2"/>
</dbReference>
<dbReference type="Pfam" id="PF00096">
    <property type="entry name" value="zf-C2H2"/>
    <property type="match status" value="1"/>
</dbReference>
<evidence type="ECO:0000313" key="4">
    <source>
        <dbReference type="Proteomes" id="UP000053097"/>
    </source>
</evidence>
<dbReference type="InterPro" id="IPR013087">
    <property type="entry name" value="Znf_C2H2_type"/>
</dbReference>
<feature type="domain" description="C2H2-type" evidence="2">
    <location>
        <begin position="35"/>
        <end position="62"/>
    </location>
</feature>
<evidence type="ECO:0000256" key="1">
    <source>
        <dbReference type="PROSITE-ProRule" id="PRU00042"/>
    </source>
</evidence>
<keyword evidence="1" id="KW-0862">Zinc</keyword>
<dbReference type="Pfam" id="PF13909">
    <property type="entry name" value="zf-H2C2_5"/>
    <property type="match status" value="1"/>
</dbReference>
<proteinExistence type="predicted"/>
<dbReference type="InterPro" id="IPR036236">
    <property type="entry name" value="Znf_C2H2_sf"/>
</dbReference>
<dbReference type="SUPFAM" id="SSF57667">
    <property type="entry name" value="beta-beta-alpha zinc fingers"/>
    <property type="match status" value="1"/>
</dbReference>
<feature type="domain" description="C2H2-type" evidence="2">
    <location>
        <begin position="64"/>
        <end position="92"/>
    </location>
</feature>
<organism evidence="3 4">
    <name type="scientific">Ooceraea biroi</name>
    <name type="common">Clonal raider ant</name>
    <name type="synonym">Cerapachys biroi</name>
    <dbReference type="NCBI Taxonomy" id="2015173"/>
    <lineage>
        <taxon>Eukaryota</taxon>
        <taxon>Metazoa</taxon>
        <taxon>Ecdysozoa</taxon>
        <taxon>Arthropoda</taxon>
        <taxon>Hexapoda</taxon>
        <taxon>Insecta</taxon>
        <taxon>Pterygota</taxon>
        <taxon>Neoptera</taxon>
        <taxon>Endopterygota</taxon>
        <taxon>Hymenoptera</taxon>
        <taxon>Apocrita</taxon>
        <taxon>Aculeata</taxon>
        <taxon>Formicoidea</taxon>
        <taxon>Formicidae</taxon>
        <taxon>Dorylinae</taxon>
        <taxon>Ooceraea</taxon>
    </lineage>
</organism>
<dbReference type="Proteomes" id="UP000053097">
    <property type="component" value="Unassembled WGS sequence"/>
</dbReference>
<sequence>MNFSEDKHRTRTQRRYGANRLARMAQHWQSCRQIYPCPKCGRPFEWTYNLQYHLKFACGQSPRFNCPYCAFRTKHTSNVRAHIRRKHPGSEVYVVDVLAWQQRNATLA</sequence>
<dbReference type="Gene3D" id="3.30.160.60">
    <property type="entry name" value="Classic Zinc Finger"/>
    <property type="match status" value="1"/>
</dbReference>
<keyword evidence="4" id="KW-1185">Reference proteome</keyword>
<dbReference type="GO" id="GO:0008270">
    <property type="term" value="F:zinc ion binding"/>
    <property type="evidence" value="ECO:0007669"/>
    <property type="project" value="UniProtKB-KW"/>
</dbReference>
<gene>
    <name evidence="3" type="ORF">X777_09939</name>
</gene>
<dbReference type="EMBL" id="KK107405">
    <property type="protein sequence ID" value="EZA51262.1"/>
    <property type="molecule type" value="Genomic_DNA"/>
</dbReference>
<protein>
    <submittedName>
        <fullName evidence="3">Longitudinals lacking protein, isoforms A/B/D/L</fullName>
    </submittedName>
</protein>
<keyword evidence="1" id="KW-0479">Metal-binding</keyword>
<keyword evidence="1" id="KW-0863">Zinc-finger</keyword>
<reference evidence="3 4" key="1">
    <citation type="journal article" date="2014" name="Curr. Biol.">
        <title>The genome of the clonal raider ant Cerapachys biroi.</title>
        <authorList>
            <person name="Oxley P.R."/>
            <person name="Ji L."/>
            <person name="Fetter-Pruneda I."/>
            <person name="McKenzie S.K."/>
            <person name="Li C."/>
            <person name="Hu H."/>
            <person name="Zhang G."/>
            <person name="Kronauer D.J."/>
        </authorList>
    </citation>
    <scope>NUCLEOTIDE SEQUENCE [LARGE SCALE GENOMIC DNA]</scope>
</reference>
<dbReference type="SMART" id="SM00355">
    <property type="entry name" value="ZnF_C2H2"/>
    <property type="match status" value="2"/>
</dbReference>
<accession>A0A026W5B1</accession>
<dbReference type="OMA" id="DKHRTRT"/>
<evidence type="ECO:0000313" key="3">
    <source>
        <dbReference type="EMBL" id="EZA51262.1"/>
    </source>
</evidence>